<keyword evidence="3" id="KW-1185">Reference proteome</keyword>
<name>A0ABN2ZY02_9ACTN</name>
<gene>
    <name evidence="2" type="ORF">GCM10009760_43600</name>
</gene>
<proteinExistence type="predicted"/>
<evidence type="ECO:0000313" key="3">
    <source>
        <dbReference type="Proteomes" id="UP001422759"/>
    </source>
</evidence>
<protein>
    <submittedName>
        <fullName evidence="2">Uncharacterized protein</fullName>
    </submittedName>
</protein>
<sequence length="87" mass="9497">MTRRNYKAAPAPGPSAQKGRNPEPNNFRLRVGGACAAGPGRRVVRPGPLFEYARVRSRDGGHYLAGVQLISSAVVPREVVFRVRIRS</sequence>
<dbReference type="EMBL" id="BAAANT010000027">
    <property type="protein sequence ID" value="GAA2149897.1"/>
    <property type="molecule type" value="Genomic_DNA"/>
</dbReference>
<dbReference type="Proteomes" id="UP001422759">
    <property type="component" value="Unassembled WGS sequence"/>
</dbReference>
<evidence type="ECO:0000313" key="2">
    <source>
        <dbReference type="EMBL" id="GAA2149897.1"/>
    </source>
</evidence>
<feature type="region of interest" description="Disordered" evidence="1">
    <location>
        <begin position="1"/>
        <end position="25"/>
    </location>
</feature>
<accession>A0ABN2ZY02</accession>
<evidence type="ECO:0000256" key="1">
    <source>
        <dbReference type="SAM" id="MobiDB-lite"/>
    </source>
</evidence>
<organism evidence="2 3">
    <name type="scientific">Kitasatospora kazusensis</name>
    <dbReference type="NCBI Taxonomy" id="407974"/>
    <lineage>
        <taxon>Bacteria</taxon>
        <taxon>Bacillati</taxon>
        <taxon>Actinomycetota</taxon>
        <taxon>Actinomycetes</taxon>
        <taxon>Kitasatosporales</taxon>
        <taxon>Streptomycetaceae</taxon>
        <taxon>Kitasatospora</taxon>
    </lineage>
</organism>
<comment type="caution">
    <text evidence="2">The sequence shown here is derived from an EMBL/GenBank/DDBJ whole genome shotgun (WGS) entry which is preliminary data.</text>
</comment>
<reference evidence="2 3" key="1">
    <citation type="journal article" date="2019" name="Int. J. Syst. Evol. Microbiol.">
        <title>The Global Catalogue of Microorganisms (GCM) 10K type strain sequencing project: providing services to taxonomists for standard genome sequencing and annotation.</title>
        <authorList>
            <consortium name="The Broad Institute Genomics Platform"/>
            <consortium name="The Broad Institute Genome Sequencing Center for Infectious Disease"/>
            <person name="Wu L."/>
            <person name="Ma J."/>
        </authorList>
    </citation>
    <scope>NUCLEOTIDE SEQUENCE [LARGE SCALE GENOMIC DNA]</scope>
    <source>
        <strain evidence="2 3">JCM 14560</strain>
    </source>
</reference>